<name>A0ACC2GM60_DALPE</name>
<keyword evidence="2" id="KW-1185">Reference proteome</keyword>
<evidence type="ECO:0000313" key="2">
    <source>
        <dbReference type="Proteomes" id="UP001157502"/>
    </source>
</evidence>
<comment type="caution">
    <text evidence="1">The sequence shown here is derived from an EMBL/GenBank/DDBJ whole genome shotgun (WGS) entry which is preliminary data.</text>
</comment>
<proteinExistence type="predicted"/>
<organism evidence="1 2">
    <name type="scientific">Dallia pectoralis</name>
    <name type="common">Alaska blackfish</name>
    <dbReference type="NCBI Taxonomy" id="75939"/>
    <lineage>
        <taxon>Eukaryota</taxon>
        <taxon>Metazoa</taxon>
        <taxon>Chordata</taxon>
        <taxon>Craniata</taxon>
        <taxon>Vertebrata</taxon>
        <taxon>Euteleostomi</taxon>
        <taxon>Actinopterygii</taxon>
        <taxon>Neopterygii</taxon>
        <taxon>Teleostei</taxon>
        <taxon>Protacanthopterygii</taxon>
        <taxon>Esociformes</taxon>
        <taxon>Umbridae</taxon>
        <taxon>Dallia</taxon>
    </lineage>
</organism>
<reference evidence="1" key="1">
    <citation type="submission" date="2021-05" db="EMBL/GenBank/DDBJ databases">
        <authorList>
            <person name="Pan Q."/>
            <person name="Jouanno E."/>
            <person name="Zahm M."/>
            <person name="Klopp C."/>
            <person name="Cabau C."/>
            <person name="Louis A."/>
            <person name="Berthelot C."/>
            <person name="Parey E."/>
            <person name="Roest Crollius H."/>
            <person name="Montfort J."/>
            <person name="Robinson-Rechavi M."/>
            <person name="Bouchez O."/>
            <person name="Lampietro C."/>
            <person name="Lopez Roques C."/>
            <person name="Donnadieu C."/>
            <person name="Postlethwait J."/>
            <person name="Bobe J."/>
            <person name="Dillon D."/>
            <person name="Chandos A."/>
            <person name="von Hippel F."/>
            <person name="Guiguen Y."/>
        </authorList>
    </citation>
    <scope>NUCLEOTIDE SEQUENCE</scope>
    <source>
        <strain evidence="1">YG-Jan2019</strain>
    </source>
</reference>
<accession>A0ACC2GM60</accession>
<dbReference type="Proteomes" id="UP001157502">
    <property type="component" value="Chromosome 11"/>
</dbReference>
<gene>
    <name evidence="1" type="ORF">DPEC_G00138330</name>
</gene>
<protein>
    <submittedName>
        <fullName evidence="1">Uncharacterized protein</fullName>
    </submittedName>
</protein>
<evidence type="ECO:0000313" key="1">
    <source>
        <dbReference type="EMBL" id="KAJ8004632.1"/>
    </source>
</evidence>
<feature type="non-terminal residue" evidence="1">
    <location>
        <position position="79"/>
    </location>
</feature>
<dbReference type="EMBL" id="CM055738">
    <property type="protein sequence ID" value="KAJ8004632.1"/>
    <property type="molecule type" value="Genomic_DNA"/>
</dbReference>
<sequence length="79" mass="8662">MPEMDYEYTTTDDSGANNTGDLIYVGPCDHSILGLSSLGLMVIYVLVFVFSVLGNSVVIYVVCCMARGRTTTDVYLMHL</sequence>